<dbReference type="PANTHER" id="PTHR18901:SF38">
    <property type="entry name" value="PSEUDOURIDINE-5'-PHOSPHATASE"/>
    <property type="match status" value="1"/>
</dbReference>
<dbReference type="PRINTS" id="PR00413">
    <property type="entry name" value="HADHALOGNASE"/>
</dbReference>
<dbReference type="InterPro" id="IPR006439">
    <property type="entry name" value="HAD-SF_hydro_IA"/>
</dbReference>
<feature type="transmembrane region" description="Helical" evidence="1">
    <location>
        <begin position="39"/>
        <end position="60"/>
    </location>
</feature>
<dbReference type="Gene3D" id="3.40.50.1000">
    <property type="entry name" value="HAD superfamily/HAD-like"/>
    <property type="match status" value="1"/>
</dbReference>
<keyword evidence="1" id="KW-1133">Transmembrane helix</keyword>
<name>A0ABY8QX88_9MICO</name>
<protein>
    <submittedName>
        <fullName evidence="2">HAD family phosphatase</fullName>
    </submittedName>
</protein>
<gene>
    <name evidence="2" type="ORF">LWF01_07740</name>
</gene>
<keyword evidence="1" id="KW-0812">Transmembrane</keyword>
<accession>A0ABY8QX88</accession>
<evidence type="ECO:0000313" key="2">
    <source>
        <dbReference type="EMBL" id="WGW13639.1"/>
    </source>
</evidence>
<dbReference type="InterPro" id="IPR036412">
    <property type="entry name" value="HAD-like_sf"/>
</dbReference>
<dbReference type="Proteomes" id="UP001209083">
    <property type="component" value="Chromosome"/>
</dbReference>
<sequence>MGIVNAQVGAAAGACGWMPFAAPALWALASDDVTLLQLLQLLLPLLVPTLFGIALAWSWARLQLNRQKNGSGSTASLATCPWGVWRCGRRKGQDVGMTKKLAAVLWDMDGTLVDTEPYWMDEEKRIVEEFGHGSWTQEDALMLVGNPLLVSARIISERGGVDLAPEVIVDRLLDAVIARVRTHIPFRPGARELLLQLREAGVPCALVTMSYRNFADAIAAGVPEGSFDAVVAGDEVQNGKPHPEPYLKAAAELGVDPRDCVALEDSIPGLGSAEAAGTAAIGIPHMVPIPEQPGRTLLTTLEGVSPEILQQVLEASHNSPA</sequence>
<dbReference type="CDD" id="cd07505">
    <property type="entry name" value="HAD_BPGM-like"/>
    <property type="match status" value="1"/>
</dbReference>
<evidence type="ECO:0000313" key="3">
    <source>
        <dbReference type="Proteomes" id="UP001209083"/>
    </source>
</evidence>
<dbReference type="SUPFAM" id="SSF56784">
    <property type="entry name" value="HAD-like"/>
    <property type="match status" value="1"/>
</dbReference>
<evidence type="ECO:0000256" key="1">
    <source>
        <dbReference type="SAM" id="Phobius"/>
    </source>
</evidence>
<dbReference type="PANTHER" id="PTHR18901">
    <property type="entry name" value="2-DEOXYGLUCOSE-6-PHOSPHATE PHOSPHATASE 2"/>
    <property type="match status" value="1"/>
</dbReference>
<dbReference type="RefSeq" id="WP_349640462.1">
    <property type="nucleotide sequence ID" value="NZ_CP090958.1"/>
</dbReference>
<keyword evidence="3" id="KW-1185">Reference proteome</keyword>
<dbReference type="SFLD" id="SFLDS00003">
    <property type="entry name" value="Haloacid_Dehalogenase"/>
    <property type="match status" value="1"/>
</dbReference>
<keyword evidence="1" id="KW-0472">Membrane</keyword>
<dbReference type="NCBIfam" id="TIGR01509">
    <property type="entry name" value="HAD-SF-IA-v3"/>
    <property type="match status" value="1"/>
</dbReference>
<dbReference type="Gene3D" id="1.10.150.240">
    <property type="entry name" value="Putative phosphatase, domain 2"/>
    <property type="match status" value="1"/>
</dbReference>
<reference evidence="2 3" key="1">
    <citation type="submission" date="2023-05" db="EMBL/GenBank/DDBJ databases">
        <title>Lithophilousrod everest ZFBP1038 complete genpme.</title>
        <authorList>
            <person name="Tian M."/>
        </authorList>
    </citation>
    <scope>NUCLEOTIDE SEQUENCE [LARGE SCALE GENOMIC DNA]</scope>
    <source>
        <strain evidence="2 3">ZFBP1038</strain>
    </source>
</reference>
<dbReference type="InterPro" id="IPR023198">
    <property type="entry name" value="PGP-like_dom2"/>
</dbReference>
<proteinExistence type="predicted"/>
<dbReference type="SFLD" id="SFLDG01129">
    <property type="entry name" value="C1.5:_HAD__Beta-PGM__Phosphata"/>
    <property type="match status" value="1"/>
</dbReference>
<dbReference type="EMBL" id="CP090958">
    <property type="protein sequence ID" value="WGW13639.1"/>
    <property type="molecule type" value="Genomic_DNA"/>
</dbReference>
<organism evidence="2 3">
    <name type="scientific">Saxibacter everestensis</name>
    <dbReference type="NCBI Taxonomy" id="2909229"/>
    <lineage>
        <taxon>Bacteria</taxon>
        <taxon>Bacillati</taxon>
        <taxon>Actinomycetota</taxon>
        <taxon>Actinomycetes</taxon>
        <taxon>Micrococcales</taxon>
        <taxon>Brevibacteriaceae</taxon>
        <taxon>Saxibacter</taxon>
    </lineage>
</organism>
<dbReference type="Pfam" id="PF00702">
    <property type="entry name" value="Hydrolase"/>
    <property type="match status" value="1"/>
</dbReference>
<dbReference type="InterPro" id="IPR023214">
    <property type="entry name" value="HAD_sf"/>
</dbReference>